<protein>
    <submittedName>
        <fullName evidence="1">Uncharacterized protein</fullName>
    </submittedName>
</protein>
<evidence type="ECO:0000313" key="1">
    <source>
        <dbReference type="EMBL" id="KAI1717935.1"/>
    </source>
</evidence>
<comment type="caution">
    <text evidence="1">The sequence shown here is derived from an EMBL/GenBank/DDBJ whole genome shotgun (WGS) entry which is preliminary data.</text>
</comment>
<proteinExistence type="predicted"/>
<dbReference type="EMBL" id="JAKKPZ010000008">
    <property type="protein sequence ID" value="KAI1717935.1"/>
    <property type="molecule type" value="Genomic_DNA"/>
</dbReference>
<accession>A0AAD4R8T8</accession>
<evidence type="ECO:0000313" key="2">
    <source>
        <dbReference type="Proteomes" id="UP001201812"/>
    </source>
</evidence>
<gene>
    <name evidence="1" type="ORF">DdX_06344</name>
</gene>
<dbReference type="AlphaFoldDB" id="A0AAD4R8T8"/>
<keyword evidence="2" id="KW-1185">Reference proteome</keyword>
<reference evidence="1" key="1">
    <citation type="submission" date="2022-01" db="EMBL/GenBank/DDBJ databases">
        <title>Genome Sequence Resource for Two Populations of Ditylenchus destructor, the Migratory Endoparasitic Phytonematode.</title>
        <authorList>
            <person name="Zhang H."/>
            <person name="Lin R."/>
            <person name="Xie B."/>
        </authorList>
    </citation>
    <scope>NUCLEOTIDE SEQUENCE</scope>
    <source>
        <strain evidence="1">BazhouSP</strain>
    </source>
</reference>
<name>A0AAD4R8T8_9BILA</name>
<organism evidence="1 2">
    <name type="scientific">Ditylenchus destructor</name>
    <dbReference type="NCBI Taxonomy" id="166010"/>
    <lineage>
        <taxon>Eukaryota</taxon>
        <taxon>Metazoa</taxon>
        <taxon>Ecdysozoa</taxon>
        <taxon>Nematoda</taxon>
        <taxon>Chromadorea</taxon>
        <taxon>Rhabditida</taxon>
        <taxon>Tylenchina</taxon>
        <taxon>Tylenchomorpha</taxon>
        <taxon>Sphaerularioidea</taxon>
        <taxon>Anguinidae</taxon>
        <taxon>Anguininae</taxon>
        <taxon>Ditylenchus</taxon>
    </lineage>
</organism>
<dbReference type="Proteomes" id="UP001201812">
    <property type="component" value="Unassembled WGS sequence"/>
</dbReference>
<sequence length="277" mass="32115">MDLFRSWKANPRTQDHTYGRKAQSVRSDSAEEFCHFGPLAVSTNMRRQTVMNVAPINPLRYSEKAKSSENFVLEIQGSSTYRTALQDFSRQLPNKPHRHFRVDTGPWSQIGAAHMNEAKMNGNRNAFRKAKHPLAEMESVDWLKKKTGDYNLNAVTGLQLEDDVWKSFVNRDTSMDELKKFNSSNIDVLEKKRKAHGMRHPSDFDYQIRCCVANPDSYSETWKILSRMLGNEILEEYVNRRKYSAHELDGVKLDEELANRLKLSKENIRVKKSQSQD</sequence>